<organism evidence="1 2">
    <name type="scientific">Caerostris extrusa</name>
    <name type="common">Bark spider</name>
    <name type="synonym">Caerostris bankana</name>
    <dbReference type="NCBI Taxonomy" id="172846"/>
    <lineage>
        <taxon>Eukaryota</taxon>
        <taxon>Metazoa</taxon>
        <taxon>Ecdysozoa</taxon>
        <taxon>Arthropoda</taxon>
        <taxon>Chelicerata</taxon>
        <taxon>Arachnida</taxon>
        <taxon>Araneae</taxon>
        <taxon>Araneomorphae</taxon>
        <taxon>Entelegynae</taxon>
        <taxon>Araneoidea</taxon>
        <taxon>Araneidae</taxon>
        <taxon>Caerostris</taxon>
    </lineage>
</organism>
<dbReference type="Proteomes" id="UP001054945">
    <property type="component" value="Unassembled WGS sequence"/>
</dbReference>
<sequence>MPYSSCPVRRHFGLQNYHSGNSHRYCMPHQWNKYIQCDILVEKKGLRPTLLVTFDRTFGSTELPLQQLS</sequence>
<dbReference type="EMBL" id="BPLR01003221">
    <property type="protein sequence ID" value="GIX82290.1"/>
    <property type="molecule type" value="Genomic_DNA"/>
</dbReference>
<gene>
    <name evidence="1" type="ORF">CEXT_152211</name>
</gene>
<reference evidence="1 2" key="1">
    <citation type="submission" date="2021-06" db="EMBL/GenBank/DDBJ databases">
        <title>Caerostris extrusa draft genome.</title>
        <authorList>
            <person name="Kono N."/>
            <person name="Arakawa K."/>
        </authorList>
    </citation>
    <scope>NUCLEOTIDE SEQUENCE [LARGE SCALE GENOMIC DNA]</scope>
</reference>
<proteinExistence type="predicted"/>
<dbReference type="AlphaFoldDB" id="A0AAV4ND73"/>
<protein>
    <submittedName>
        <fullName evidence="1">Uncharacterized protein</fullName>
    </submittedName>
</protein>
<evidence type="ECO:0000313" key="2">
    <source>
        <dbReference type="Proteomes" id="UP001054945"/>
    </source>
</evidence>
<keyword evidence="2" id="KW-1185">Reference proteome</keyword>
<accession>A0AAV4ND73</accession>
<comment type="caution">
    <text evidence="1">The sequence shown here is derived from an EMBL/GenBank/DDBJ whole genome shotgun (WGS) entry which is preliminary data.</text>
</comment>
<evidence type="ECO:0000313" key="1">
    <source>
        <dbReference type="EMBL" id="GIX82290.1"/>
    </source>
</evidence>
<name>A0AAV4ND73_CAEEX</name>